<evidence type="ECO:0000313" key="2">
    <source>
        <dbReference type="EMBL" id="QHQ37670.1"/>
    </source>
</evidence>
<reference evidence="1 4" key="2">
    <citation type="submission" date="2020-08" db="EMBL/GenBank/DDBJ databases">
        <title>Genomic Encyclopedia of Type Strains, Phase IV (KMG-IV): sequencing the most valuable type-strain genomes for metagenomic binning, comparative biology and taxonomic classification.</title>
        <authorList>
            <person name="Goeker M."/>
        </authorList>
    </citation>
    <scope>NUCLEOTIDE SEQUENCE [LARGE SCALE GENOMIC DNA]</scope>
    <source>
        <strain evidence="1 4">DSM 11525</strain>
    </source>
</reference>
<keyword evidence="3" id="KW-1185">Reference proteome</keyword>
<evidence type="ECO:0000313" key="4">
    <source>
        <dbReference type="Proteomes" id="UP000563601"/>
    </source>
</evidence>
<protein>
    <submittedName>
        <fullName evidence="1">Uncharacterized protein</fullName>
    </submittedName>
</protein>
<dbReference type="OrthoDB" id="6194521at2"/>
<reference evidence="2 3" key="1">
    <citation type="submission" date="2020-01" db="EMBL/GenBank/DDBJ databases">
        <title>The possibility of degradation of plastic by Microbulbifer hydrolyticus IRE-31.</title>
        <authorList>
            <person name="Liu L."/>
        </authorList>
    </citation>
    <scope>NUCLEOTIDE SEQUENCE [LARGE SCALE GENOMIC DNA]</scope>
    <source>
        <strain evidence="2 3">IRE-31</strain>
    </source>
</reference>
<dbReference type="EMBL" id="CP047491">
    <property type="protein sequence ID" value="QHQ37670.1"/>
    <property type="molecule type" value="Genomic_DNA"/>
</dbReference>
<dbReference type="EMBL" id="JACHHR010000002">
    <property type="protein sequence ID" value="MBB5211593.1"/>
    <property type="molecule type" value="Genomic_DNA"/>
</dbReference>
<evidence type="ECO:0000313" key="3">
    <source>
        <dbReference type="Proteomes" id="UP000464675"/>
    </source>
</evidence>
<dbReference type="AlphaFoldDB" id="A0A6P1T7N2"/>
<dbReference type="RefSeq" id="WP_161857008.1">
    <property type="nucleotide sequence ID" value="NZ_CP047491.1"/>
</dbReference>
<sequence length="82" mass="9178">MANGFGADTTMGQRQLICDDVLTIEADALVCRAYKHLICGRRLKPLMAARQDFAQLTVCLHDPGAFAIGRKFREHFPENADR</sequence>
<name>A0A6P1T7N2_9GAMM</name>
<gene>
    <name evidence="2" type="ORF">GTQ55_00845</name>
    <name evidence="1" type="ORF">HNQ53_001811</name>
</gene>
<dbReference type="Proteomes" id="UP000464675">
    <property type="component" value="Chromosome"/>
</dbReference>
<evidence type="ECO:0000313" key="1">
    <source>
        <dbReference type="EMBL" id="MBB5211593.1"/>
    </source>
</evidence>
<proteinExistence type="predicted"/>
<organism evidence="1 4">
    <name type="scientific">Microbulbifer hydrolyticus</name>
    <dbReference type="NCBI Taxonomy" id="48074"/>
    <lineage>
        <taxon>Bacteria</taxon>
        <taxon>Pseudomonadati</taxon>
        <taxon>Pseudomonadota</taxon>
        <taxon>Gammaproteobacteria</taxon>
        <taxon>Cellvibrionales</taxon>
        <taxon>Microbulbiferaceae</taxon>
        <taxon>Microbulbifer</taxon>
    </lineage>
</organism>
<accession>A0A6P1T7N2</accession>
<dbReference type="Proteomes" id="UP000563601">
    <property type="component" value="Unassembled WGS sequence"/>
</dbReference>